<keyword evidence="2 4" id="KW-0472">Membrane</keyword>
<dbReference type="Gene3D" id="3.30.1330.60">
    <property type="entry name" value="OmpA-like domain"/>
    <property type="match status" value="1"/>
</dbReference>
<feature type="region of interest" description="Disordered" evidence="5">
    <location>
        <begin position="54"/>
        <end position="86"/>
    </location>
</feature>
<dbReference type="Proteomes" id="UP000664466">
    <property type="component" value="Unassembled WGS sequence"/>
</dbReference>
<dbReference type="GO" id="GO:0009279">
    <property type="term" value="C:cell outer membrane"/>
    <property type="evidence" value="ECO:0007669"/>
    <property type="project" value="UniProtKB-SubCell"/>
</dbReference>
<evidence type="ECO:0000313" key="9">
    <source>
        <dbReference type="EMBL" id="QTX11870.1"/>
    </source>
</evidence>
<dbReference type="PANTHER" id="PTHR30329">
    <property type="entry name" value="STATOR ELEMENT OF FLAGELLAR MOTOR COMPLEX"/>
    <property type="match status" value="1"/>
</dbReference>
<evidence type="ECO:0000256" key="3">
    <source>
        <dbReference type="ARBA" id="ARBA00023237"/>
    </source>
</evidence>
<dbReference type="AlphaFoldDB" id="A0A8B0SMW9"/>
<dbReference type="GO" id="GO:0015288">
    <property type="term" value="F:porin activity"/>
    <property type="evidence" value="ECO:0007669"/>
    <property type="project" value="InterPro"/>
</dbReference>
<feature type="region of interest" description="Disordered" evidence="5">
    <location>
        <begin position="168"/>
        <end position="202"/>
    </location>
</feature>
<dbReference type="InterPro" id="IPR006664">
    <property type="entry name" value="OMP_bac"/>
</dbReference>
<dbReference type="InterPro" id="IPR006690">
    <property type="entry name" value="OMPA-like_CS"/>
</dbReference>
<feature type="domain" description="OmpA-like" evidence="7">
    <location>
        <begin position="82"/>
        <end position="199"/>
    </location>
</feature>
<name>A0A8B0SMW9_9GAMM</name>
<dbReference type="PRINTS" id="PR01022">
    <property type="entry name" value="OUTRMMBRANEA"/>
</dbReference>
<evidence type="ECO:0000256" key="6">
    <source>
        <dbReference type="SAM" id="SignalP"/>
    </source>
</evidence>
<keyword evidence="6" id="KW-0732">Signal</keyword>
<dbReference type="SUPFAM" id="SSF103088">
    <property type="entry name" value="OmpA-like"/>
    <property type="match status" value="1"/>
</dbReference>
<dbReference type="PRINTS" id="PR01021">
    <property type="entry name" value="OMPADOMAIN"/>
</dbReference>
<evidence type="ECO:0000259" key="7">
    <source>
        <dbReference type="PROSITE" id="PS51123"/>
    </source>
</evidence>
<evidence type="ECO:0000256" key="4">
    <source>
        <dbReference type="PROSITE-ProRule" id="PRU00473"/>
    </source>
</evidence>
<keyword evidence="10" id="KW-1185">Reference proteome</keyword>
<evidence type="ECO:0000313" key="10">
    <source>
        <dbReference type="Proteomes" id="UP000664466"/>
    </source>
</evidence>
<organism evidence="9">
    <name type="scientific">Thiothrix fructosivorans</name>
    <dbReference type="NCBI Taxonomy" id="111770"/>
    <lineage>
        <taxon>Bacteria</taxon>
        <taxon>Pseudomonadati</taxon>
        <taxon>Pseudomonadota</taxon>
        <taxon>Gammaproteobacteria</taxon>
        <taxon>Thiotrichales</taxon>
        <taxon>Thiotrichaceae</taxon>
        <taxon>Thiothrix</taxon>
    </lineage>
</organism>
<dbReference type="RefSeq" id="WP_207250351.1">
    <property type="nucleotide sequence ID" value="NZ_JAFMPM010000006.1"/>
</dbReference>
<feature type="signal peptide" evidence="6">
    <location>
        <begin position="1"/>
        <end position="25"/>
    </location>
</feature>
<dbReference type="InterPro" id="IPR050330">
    <property type="entry name" value="Bact_OuterMem_StrucFunc"/>
</dbReference>
<evidence type="ECO:0000256" key="5">
    <source>
        <dbReference type="SAM" id="MobiDB-lite"/>
    </source>
</evidence>
<dbReference type="EMBL" id="JAFMPM010000006">
    <property type="protein sequence ID" value="MBO0612661.1"/>
    <property type="molecule type" value="Genomic_DNA"/>
</dbReference>
<sequence length="202" mass="20630">MTLKKMTSIGVTALMAALMTTATYAEDGKYVQNSEGKAVKNSADECVKAQFGSMPEGCEAAPEPAPAPAPAPPPPKPAPAPKPIQQMTLNSDANFDFDKAVLKPAGKANLDQFLAGLAGAKVTGINVVGHTDSIGSDAYNQTLSEKRAAAVADYLVSKGVPAAAIKAAGKGEAQPIADNGSKAGRATNRRTEVVAHGSRSAR</sequence>
<keyword evidence="3" id="KW-0998">Cell outer membrane</keyword>
<dbReference type="PROSITE" id="PS01068">
    <property type="entry name" value="OMPA_1"/>
    <property type="match status" value="1"/>
</dbReference>
<protein>
    <submittedName>
        <fullName evidence="9">OmpA family protein</fullName>
    </submittedName>
</protein>
<dbReference type="CDD" id="cd07185">
    <property type="entry name" value="OmpA_C-like"/>
    <property type="match status" value="1"/>
</dbReference>
<dbReference type="EMBL" id="CP072748">
    <property type="protein sequence ID" value="QTX11870.1"/>
    <property type="molecule type" value="Genomic_DNA"/>
</dbReference>
<dbReference type="PROSITE" id="PS51123">
    <property type="entry name" value="OMPA_2"/>
    <property type="match status" value="1"/>
</dbReference>
<feature type="chain" id="PRO_5032975059" evidence="6">
    <location>
        <begin position="26"/>
        <end position="202"/>
    </location>
</feature>
<feature type="compositionally biased region" description="Pro residues" evidence="5">
    <location>
        <begin position="63"/>
        <end position="82"/>
    </location>
</feature>
<accession>A0A8B0SMW9</accession>
<dbReference type="InterPro" id="IPR002368">
    <property type="entry name" value="OmpA"/>
</dbReference>
<dbReference type="Pfam" id="PF00691">
    <property type="entry name" value="OmpA"/>
    <property type="match status" value="1"/>
</dbReference>
<reference evidence="8 10" key="1">
    <citation type="submission" date="2021-03" db="EMBL/GenBank/DDBJ databases">
        <title>Draft genome and methylome analysis of Thiotrix fructosivoruns ATCC 49748.</title>
        <authorList>
            <person name="Fomenkov A."/>
            <person name="Grabovich M.Y."/>
            <person name="Roberts R.J."/>
        </authorList>
    </citation>
    <scope>NUCLEOTIDE SEQUENCE [LARGE SCALE GENOMIC DNA]</scope>
    <source>
        <strain evidence="8 10">ATCC 49748</strain>
    </source>
</reference>
<dbReference type="InterPro" id="IPR036737">
    <property type="entry name" value="OmpA-like_sf"/>
</dbReference>
<proteinExistence type="predicted"/>
<comment type="subcellular location">
    <subcellularLocation>
        <location evidence="1">Cell outer membrane</location>
    </subcellularLocation>
</comment>
<dbReference type="PANTHER" id="PTHR30329:SF21">
    <property type="entry name" value="LIPOPROTEIN YIAD-RELATED"/>
    <property type="match status" value="1"/>
</dbReference>
<reference evidence="9" key="2">
    <citation type="submission" date="2021-04" db="EMBL/GenBank/DDBJ databases">
        <title>Complete Genome and methylome analysis of Thiothrix fructosivorans ATCC 49748.</title>
        <authorList>
            <person name="Fomenkov A."/>
            <person name="Sun L."/>
            <person name="Vincze T."/>
            <person name="Grabovich M.Y."/>
            <person name="Roberts R.J."/>
        </authorList>
    </citation>
    <scope>NUCLEOTIDE SEQUENCE</scope>
    <source>
        <strain evidence="9">ATCC 49748</strain>
    </source>
</reference>
<dbReference type="InterPro" id="IPR006665">
    <property type="entry name" value="OmpA-like"/>
</dbReference>
<evidence type="ECO:0000313" key="8">
    <source>
        <dbReference type="EMBL" id="MBO0612661.1"/>
    </source>
</evidence>
<gene>
    <name evidence="9" type="ORF">J1836_005905</name>
    <name evidence="8" type="ORF">J1836_06920</name>
</gene>
<evidence type="ECO:0000256" key="1">
    <source>
        <dbReference type="ARBA" id="ARBA00004442"/>
    </source>
</evidence>
<evidence type="ECO:0000256" key="2">
    <source>
        <dbReference type="ARBA" id="ARBA00023136"/>
    </source>
</evidence>